<sequence>MLGSRFPFPSAVALLGSLWPSLSPADVPSSACPSGVTAGSCYAGDYSNDTIVKISEPDSGATGASFDVYSSADLSNDASGPAKPIELDTEGGWGDDDSGAAGSAGNITLVNDGALSWSATGTANEVLVVYALSRGGDGQEPSEHGGVGGNGNSVQITNNGGFTAAGGVSGAGV</sequence>
<keyword evidence="3" id="KW-1185">Reference proteome</keyword>
<evidence type="ECO:0008006" key="4">
    <source>
        <dbReference type="Google" id="ProtNLM"/>
    </source>
</evidence>
<dbReference type="EMBL" id="NRRV01000003">
    <property type="protein sequence ID" value="MBK1629507.1"/>
    <property type="molecule type" value="Genomic_DNA"/>
</dbReference>
<gene>
    <name evidence="2" type="ORF">CKO31_01890</name>
</gene>
<dbReference type="Proteomes" id="UP000748752">
    <property type="component" value="Unassembled WGS sequence"/>
</dbReference>
<name>A0ABS1CC84_9GAMM</name>
<feature type="signal peptide" evidence="1">
    <location>
        <begin position="1"/>
        <end position="25"/>
    </location>
</feature>
<dbReference type="RefSeq" id="WP_200233550.1">
    <property type="nucleotide sequence ID" value="NZ_NRRV01000003.1"/>
</dbReference>
<evidence type="ECO:0000256" key="1">
    <source>
        <dbReference type="SAM" id="SignalP"/>
    </source>
</evidence>
<evidence type="ECO:0000313" key="3">
    <source>
        <dbReference type="Proteomes" id="UP000748752"/>
    </source>
</evidence>
<organism evidence="2 3">
    <name type="scientific">Thiohalocapsa halophila</name>
    <dbReference type="NCBI Taxonomy" id="69359"/>
    <lineage>
        <taxon>Bacteria</taxon>
        <taxon>Pseudomonadati</taxon>
        <taxon>Pseudomonadota</taxon>
        <taxon>Gammaproteobacteria</taxon>
        <taxon>Chromatiales</taxon>
        <taxon>Chromatiaceae</taxon>
        <taxon>Thiohalocapsa</taxon>
    </lineage>
</organism>
<feature type="chain" id="PRO_5047014399" description="Autotransporter outer membrane beta-barrel domain-containing protein" evidence="1">
    <location>
        <begin position="26"/>
        <end position="173"/>
    </location>
</feature>
<comment type="caution">
    <text evidence="2">The sequence shown here is derived from an EMBL/GenBank/DDBJ whole genome shotgun (WGS) entry which is preliminary data.</text>
</comment>
<reference evidence="2 3" key="1">
    <citation type="journal article" date="2020" name="Microorganisms">
        <title>Osmotic Adaptation and Compatible Solute Biosynthesis of Phototrophic Bacteria as Revealed from Genome Analyses.</title>
        <authorList>
            <person name="Imhoff J.F."/>
            <person name="Rahn T."/>
            <person name="Kunzel S."/>
            <person name="Keller A."/>
            <person name="Neulinger S.C."/>
        </authorList>
    </citation>
    <scope>NUCLEOTIDE SEQUENCE [LARGE SCALE GENOMIC DNA]</scope>
    <source>
        <strain evidence="2 3">DSM 6210</strain>
    </source>
</reference>
<proteinExistence type="predicted"/>
<keyword evidence="1" id="KW-0732">Signal</keyword>
<evidence type="ECO:0000313" key="2">
    <source>
        <dbReference type="EMBL" id="MBK1629507.1"/>
    </source>
</evidence>
<accession>A0ABS1CC84</accession>
<protein>
    <recommendedName>
        <fullName evidence="4">Autotransporter outer membrane beta-barrel domain-containing protein</fullName>
    </recommendedName>
</protein>